<sequence>MEKATPKTRPSDDPMINHSKRRQVAERLPQELLEEIFAHESTADLKTLSLVCRAWTWSTRRYLFYAFRGLQKEVSSRVQRHFATDDDETRRNIDMFLDFLATRPDIAQQYRMFDVGPRRIVDINYDNALARCLDAMPNIRYLDTHLTTRPYSQALQDAISRALRTSIRSLAMMQDVAAMPIVMQAIRDAHNLQKLRIALPSRFARMVQNEPMTGPRPLLRSLELATPSRELPLWLLSPASPVSLDALKELAFHEITPYVSPVYRSLIDIVGRTIQVLTLASLDQSFSIGSSLFPVLRVLRICDMTLHGVQASDVAELLKQLPLDPAPQLEEIEFAFVPASASFNEARAGLLARDGGPVAWREIQDHLASEDVKGLKKITITILDQPYYPVRKVLRDLASNMPTRNIPAPEQQLASTKARLRELCPKLVDLGLLKV</sequence>
<dbReference type="InterPro" id="IPR036047">
    <property type="entry name" value="F-box-like_dom_sf"/>
</dbReference>
<evidence type="ECO:0000313" key="4">
    <source>
        <dbReference type="Proteomes" id="UP000320762"/>
    </source>
</evidence>
<protein>
    <recommendedName>
        <fullName evidence="2">F-box domain-containing protein</fullName>
    </recommendedName>
</protein>
<dbReference type="PROSITE" id="PS50181">
    <property type="entry name" value="FBOX"/>
    <property type="match status" value="1"/>
</dbReference>
<reference evidence="3 4" key="1">
    <citation type="journal article" date="2019" name="New Phytol.">
        <title>Comparative genomics reveals unique wood-decay strategies and fruiting body development in the Schizophyllaceae.</title>
        <authorList>
            <person name="Almasi E."/>
            <person name="Sahu N."/>
            <person name="Krizsan K."/>
            <person name="Balint B."/>
            <person name="Kovacs G.M."/>
            <person name="Kiss B."/>
            <person name="Cseklye J."/>
            <person name="Drula E."/>
            <person name="Henrissat B."/>
            <person name="Nagy I."/>
            <person name="Chovatia M."/>
            <person name="Adam C."/>
            <person name="LaButti K."/>
            <person name="Lipzen A."/>
            <person name="Riley R."/>
            <person name="Grigoriev I.V."/>
            <person name="Nagy L.G."/>
        </authorList>
    </citation>
    <scope>NUCLEOTIDE SEQUENCE [LARGE SCALE GENOMIC DNA]</scope>
    <source>
        <strain evidence="3 4">NL-1724</strain>
    </source>
</reference>
<dbReference type="AlphaFoldDB" id="A0A550CF68"/>
<dbReference type="CDD" id="cd09917">
    <property type="entry name" value="F-box_SF"/>
    <property type="match status" value="1"/>
</dbReference>
<dbReference type="OrthoDB" id="2789810at2759"/>
<dbReference type="Pfam" id="PF12937">
    <property type="entry name" value="F-box-like"/>
    <property type="match status" value="1"/>
</dbReference>
<gene>
    <name evidence="3" type="ORF">BD626DRAFT_456803</name>
</gene>
<evidence type="ECO:0000313" key="3">
    <source>
        <dbReference type="EMBL" id="TRM63449.1"/>
    </source>
</evidence>
<dbReference type="InterPro" id="IPR001810">
    <property type="entry name" value="F-box_dom"/>
</dbReference>
<name>A0A550CF68_9AGAR</name>
<feature type="region of interest" description="Disordered" evidence="1">
    <location>
        <begin position="1"/>
        <end position="21"/>
    </location>
</feature>
<evidence type="ECO:0000256" key="1">
    <source>
        <dbReference type="SAM" id="MobiDB-lite"/>
    </source>
</evidence>
<dbReference type="SUPFAM" id="SSF81383">
    <property type="entry name" value="F-box domain"/>
    <property type="match status" value="1"/>
</dbReference>
<accession>A0A550CF68</accession>
<keyword evidence="4" id="KW-1185">Reference proteome</keyword>
<dbReference type="EMBL" id="VDMD01000009">
    <property type="protein sequence ID" value="TRM63449.1"/>
    <property type="molecule type" value="Genomic_DNA"/>
</dbReference>
<feature type="compositionally biased region" description="Basic and acidic residues" evidence="1">
    <location>
        <begin position="1"/>
        <end position="12"/>
    </location>
</feature>
<evidence type="ECO:0000259" key="2">
    <source>
        <dbReference type="PROSITE" id="PS50181"/>
    </source>
</evidence>
<feature type="domain" description="F-box" evidence="2">
    <location>
        <begin position="22"/>
        <end position="70"/>
    </location>
</feature>
<dbReference type="Proteomes" id="UP000320762">
    <property type="component" value="Unassembled WGS sequence"/>
</dbReference>
<comment type="caution">
    <text evidence="3">The sequence shown here is derived from an EMBL/GenBank/DDBJ whole genome shotgun (WGS) entry which is preliminary data.</text>
</comment>
<dbReference type="Gene3D" id="1.20.1280.50">
    <property type="match status" value="1"/>
</dbReference>
<organism evidence="3 4">
    <name type="scientific">Schizophyllum amplum</name>
    <dbReference type="NCBI Taxonomy" id="97359"/>
    <lineage>
        <taxon>Eukaryota</taxon>
        <taxon>Fungi</taxon>
        <taxon>Dikarya</taxon>
        <taxon>Basidiomycota</taxon>
        <taxon>Agaricomycotina</taxon>
        <taxon>Agaricomycetes</taxon>
        <taxon>Agaricomycetidae</taxon>
        <taxon>Agaricales</taxon>
        <taxon>Schizophyllaceae</taxon>
        <taxon>Schizophyllum</taxon>
    </lineage>
</organism>
<proteinExistence type="predicted"/>